<reference evidence="2" key="1">
    <citation type="journal article" date="2017" name="Genome Biol.">
        <title>Comparative genomics reveals high biological diversity and specific adaptations in the industrially and medically important fungal genus Aspergillus.</title>
        <authorList>
            <person name="de Vries R.P."/>
            <person name="Riley R."/>
            <person name="Wiebenga A."/>
            <person name="Aguilar-Osorio G."/>
            <person name="Amillis S."/>
            <person name="Uchima C.A."/>
            <person name="Anderluh G."/>
            <person name="Asadollahi M."/>
            <person name="Askin M."/>
            <person name="Barry K."/>
            <person name="Battaglia E."/>
            <person name="Bayram O."/>
            <person name="Benocci T."/>
            <person name="Braus-Stromeyer S.A."/>
            <person name="Caldana C."/>
            <person name="Canovas D."/>
            <person name="Cerqueira G.C."/>
            <person name="Chen F."/>
            <person name="Chen W."/>
            <person name="Choi C."/>
            <person name="Clum A."/>
            <person name="Dos Santos R.A."/>
            <person name="Damasio A.R."/>
            <person name="Diallinas G."/>
            <person name="Emri T."/>
            <person name="Fekete E."/>
            <person name="Flipphi M."/>
            <person name="Freyberg S."/>
            <person name="Gallo A."/>
            <person name="Gournas C."/>
            <person name="Habgood R."/>
            <person name="Hainaut M."/>
            <person name="Harispe M.L."/>
            <person name="Henrissat B."/>
            <person name="Hilden K.S."/>
            <person name="Hope R."/>
            <person name="Hossain A."/>
            <person name="Karabika E."/>
            <person name="Karaffa L."/>
            <person name="Karanyi Z."/>
            <person name="Krasevec N."/>
            <person name="Kuo A."/>
            <person name="Kusch H."/>
            <person name="LaButti K."/>
            <person name="Lagendijk E.L."/>
            <person name="Lapidus A."/>
            <person name="Levasseur A."/>
            <person name="Lindquist E."/>
            <person name="Lipzen A."/>
            <person name="Logrieco A.F."/>
            <person name="MacCabe A."/>
            <person name="Maekelae M.R."/>
            <person name="Malavazi I."/>
            <person name="Melin P."/>
            <person name="Meyer V."/>
            <person name="Mielnichuk N."/>
            <person name="Miskei M."/>
            <person name="Molnar A.P."/>
            <person name="Mule G."/>
            <person name="Ngan C.Y."/>
            <person name="Orejas M."/>
            <person name="Orosz E."/>
            <person name="Ouedraogo J.P."/>
            <person name="Overkamp K.M."/>
            <person name="Park H.-S."/>
            <person name="Perrone G."/>
            <person name="Piumi F."/>
            <person name="Punt P.J."/>
            <person name="Ram A.F."/>
            <person name="Ramon A."/>
            <person name="Rauscher S."/>
            <person name="Record E."/>
            <person name="Riano-Pachon D.M."/>
            <person name="Robert V."/>
            <person name="Roehrig J."/>
            <person name="Ruller R."/>
            <person name="Salamov A."/>
            <person name="Salih N.S."/>
            <person name="Samson R.A."/>
            <person name="Sandor E."/>
            <person name="Sanguinetti M."/>
            <person name="Schuetze T."/>
            <person name="Sepcic K."/>
            <person name="Shelest E."/>
            <person name="Sherlock G."/>
            <person name="Sophianopoulou V."/>
            <person name="Squina F.M."/>
            <person name="Sun H."/>
            <person name="Susca A."/>
            <person name="Todd R.B."/>
            <person name="Tsang A."/>
            <person name="Unkles S.E."/>
            <person name="van de Wiele N."/>
            <person name="van Rossen-Uffink D."/>
            <person name="Oliveira J.V."/>
            <person name="Vesth T.C."/>
            <person name="Visser J."/>
            <person name="Yu J.-H."/>
            <person name="Zhou M."/>
            <person name="Andersen M.R."/>
            <person name="Archer D.B."/>
            <person name="Baker S.E."/>
            <person name="Benoit I."/>
            <person name="Brakhage A.A."/>
            <person name="Braus G.H."/>
            <person name="Fischer R."/>
            <person name="Frisvad J.C."/>
            <person name="Goldman G.H."/>
            <person name="Houbraken J."/>
            <person name="Oakley B."/>
            <person name="Pocsi I."/>
            <person name="Scazzocchio C."/>
            <person name="Seiboth B."/>
            <person name="vanKuyk P.A."/>
            <person name="Wortman J."/>
            <person name="Dyer P.S."/>
            <person name="Grigoriev I.V."/>
        </authorList>
    </citation>
    <scope>NUCLEOTIDE SEQUENCE [LARGE SCALE GENOMIC DNA]</scope>
    <source>
        <strain evidence="2">DTO 134E9</strain>
    </source>
</reference>
<organism evidence="1 2">
    <name type="scientific">Aspergillus wentii DTO 134E9</name>
    <dbReference type="NCBI Taxonomy" id="1073089"/>
    <lineage>
        <taxon>Eukaryota</taxon>
        <taxon>Fungi</taxon>
        <taxon>Dikarya</taxon>
        <taxon>Ascomycota</taxon>
        <taxon>Pezizomycotina</taxon>
        <taxon>Eurotiomycetes</taxon>
        <taxon>Eurotiomycetidae</taxon>
        <taxon>Eurotiales</taxon>
        <taxon>Aspergillaceae</taxon>
        <taxon>Aspergillus</taxon>
        <taxon>Aspergillus subgen. Cremei</taxon>
    </lineage>
</organism>
<dbReference type="Proteomes" id="UP000184383">
    <property type="component" value="Unassembled WGS sequence"/>
</dbReference>
<sequence>MDHEQFDRVRFFDIPSQMPEIIKNKRGQAIATFSILHPTISVELLPNNDNSGLDYNITIRFNLQTSIYNFQSTQKSKFTNPLFFYSIVLQFIYADDMNYVAEPESDPSGAFTVTDGSSKATEVQGSLEASDKGQGGSIRVHWTRGSTCTVEQKLRTWSLTVSEQRT</sequence>
<dbReference type="RefSeq" id="XP_040691551.1">
    <property type="nucleotide sequence ID" value="XM_040831933.1"/>
</dbReference>
<accession>A0A1L9RSH1</accession>
<protein>
    <submittedName>
        <fullName evidence="1">Uncharacterized protein</fullName>
    </submittedName>
</protein>
<dbReference type="EMBL" id="KV878211">
    <property type="protein sequence ID" value="OJJ37875.1"/>
    <property type="molecule type" value="Genomic_DNA"/>
</dbReference>
<dbReference type="OrthoDB" id="4460251at2759"/>
<dbReference type="VEuPathDB" id="FungiDB:ASPWEDRAFT_182684"/>
<evidence type="ECO:0000313" key="2">
    <source>
        <dbReference type="Proteomes" id="UP000184383"/>
    </source>
</evidence>
<dbReference type="AlphaFoldDB" id="A0A1L9RSH1"/>
<keyword evidence="2" id="KW-1185">Reference proteome</keyword>
<dbReference type="GeneID" id="63747781"/>
<name>A0A1L9RSH1_ASPWE</name>
<proteinExistence type="predicted"/>
<dbReference type="STRING" id="1073089.A0A1L9RSH1"/>
<evidence type="ECO:0000313" key="1">
    <source>
        <dbReference type="EMBL" id="OJJ37875.1"/>
    </source>
</evidence>
<gene>
    <name evidence="1" type="ORF">ASPWEDRAFT_182684</name>
</gene>